<evidence type="ECO:0000313" key="2">
    <source>
        <dbReference type="EMBL" id="KLO20694.1"/>
    </source>
</evidence>
<feature type="compositionally biased region" description="Low complexity" evidence="1">
    <location>
        <begin position="1"/>
        <end position="17"/>
    </location>
</feature>
<dbReference type="EMBL" id="KQ085882">
    <property type="protein sequence ID" value="KLO20694.1"/>
    <property type="molecule type" value="Genomic_DNA"/>
</dbReference>
<dbReference type="AlphaFoldDB" id="A0A0H2SA01"/>
<feature type="region of interest" description="Disordered" evidence="1">
    <location>
        <begin position="1"/>
        <end position="30"/>
    </location>
</feature>
<protein>
    <submittedName>
        <fullName evidence="2">Uncharacterized protein</fullName>
    </submittedName>
</protein>
<organism evidence="2 3">
    <name type="scientific">Schizopora paradoxa</name>
    <dbReference type="NCBI Taxonomy" id="27342"/>
    <lineage>
        <taxon>Eukaryota</taxon>
        <taxon>Fungi</taxon>
        <taxon>Dikarya</taxon>
        <taxon>Basidiomycota</taxon>
        <taxon>Agaricomycotina</taxon>
        <taxon>Agaricomycetes</taxon>
        <taxon>Hymenochaetales</taxon>
        <taxon>Schizoporaceae</taxon>
        <taxon>Schizopora</taxon>
    </lineage>
</organism>
<accession>A0A0H2SA01</accession>
<proteinExistence type="predicted"/>
<keyword evidence="3" id="KW-1185">Reference proteome</keyword>
<sequence length="198" mass="21889">MSSSSSPQQPRLSFKPSHFPPSTPPLSPHDPSPCIGFLSGFFSRPDRMTVRRILKRKNPASNADYFGALKKGSPVCYRPESSRDDSLEANNEMVVGGMERAHVSVVANHFLSVPSNAPCGYTFPRPQISASTFSPTHNSSLDCIGRSKSCSKDSRSSFIFTGFSPFLLPLLVSVNPDISIKLGTFSCLWWWSYEINHR</sequence>
<gene>
    <name evidence="2" type="ORF">SCHPADRAFT_17593</name>
</gene>
<name>A0A0H2SA01_9AGAM</name>
<dbReference type="InParanoid" id="A0A0H2SA01"/>
<reference evidence="2 3" key="1">
    <citation type="submission" date="2015-04" db="EMBL/GenBank/DDBJ databases">
        <title>Complete genome sequence of Schizopora paradoxa KUC8140, a cosmopolitan wood degrader in East Asia.</title>
        <authorList>
            <consortium name="DOE Joint Genome Institute"/>
            <person name="Min B."/>
            <person name="Park H."/>
            <person name="Jang Y."/>
            <person name="Kim J.-J."/>
            <person name="Kim K.H."/>
            <person name="Pangilinan J."/>
            <person name="Lipzen A."/>
            <person name="Riley R."/>
            <person name="Grigoriev I.V."/>
            <person name="Spatafora J.W."/>
            <person name="Choi I.-G."/>
        </authorList>
    </citation>
    <scope>NUCLEOTIDE SEQUENCE [LARGE SCALE GENOMIC DNA]</scope>
    <source>
        <strain evidence="2 3">KUC8140</strain>
    </source>
</reference>
<dbReference type="Proteomes" id="UP000053477">
    <property type="component" value="Unassembled WGS sequence"/>
</dbReference>
<evidence type="ECO:0000256" key="1">
    <source>
        <dbReference type="SAM" id="MobiDB-lite"/>
    </source>
</evidence>
<evidence type="ECO:0000313" key="3">
    <source>
        <dbReference type="Proteomes" id="UP000053477"/>
    </source>
</evidence>
<feature type="compositionally biased region" description="Pro residues" evidence="1">
    <location>
        <begin position="18"/>
        <end position="30"/>
    </location>
</feature>